<organism evidence="5 6">
    <name type="scientific">Vibrio parahaemolyticus</name>
    <dbReference type="NCBI Taxonomy" id="670"/>
    <lineage>
        <taxon>Bacteria</taxon>
        <taxon>Pseudomonadati</taxon>
        <taxon>Pseudomonadota</taxon>
        <taxon>Gammaproteobacteria</taxon>
        <taxon>Vibrionales</taxon>
        <taxon>Vibrionaceae</taxon>
        <taxon>Vibrio</taxon>
    </lineage>
</organism>
<dbReference type="InterPro" id="IPR032689">
    <property type="entry name" value="TraG-D_C"/>
</dbReference>
<dbReference type="InterPro" id="IPR027417">
    <property type="entry name" value="P-loop_NTPase"/>
</dbReference>
<dbReference type="CDD" id="cd01127">
    <property type="entry name" value="TrwB_TraG_TraD_VirD4"/>
    <property type="match status" value="1"/>
</dbReference>
<evidence type="ECO:0000313" key="6">
    <source>
        <dbReference type="Proteomes" id="UP001156560"/>
    </source>
</evidence>
<gene>
    <name evidence="5" type="ORF">O1Q84_26290</name>
</gene>
<dbReference type="InterPro" id="IPR019476">
    <property type="entry name" value="T4SS_TraD_DNA-bd"/>
</dbReference>
<feature type="region of interest" description="Disordered" evidence="1">
    <location>
        <begin position="879"/>
        <end position="904"/>
    </location>
</feature>
<reference evidence="5" key="1">
    <citation type="submission" date="2022-12" db="EMBL/GenBank/DDBJ databases">
        <title>Vibrio parahaemolyticus become highly virulent by producing novel Tc toxins.</title>
        <authorList>
            <person name="Yang F."/>
            <person name="You Y."/>
            <person name="Lai Q."/>
            <person name="Xu L."/>
            <person name="Li F."/>
        </authorList>
    </citation>
    <scope>NUCLEOTIDE SEQUENCE</scope>
    <source>
        <strain evidence="5">Vp-HL-202005</strain>
        <plasmid evidence="5">pHLA</plasmid>
    </source>
</reference>
<dbReference type="Proteomes" id="UP001156560">
    <property type="component" value="Plasmid pHLA"/>
</dbReference>
<dbReference type="AlphaFoldDB" id="A0AA47L9X5"/>
<name>A0AA47L9X5_VIBPH</name>
<evidence type="ECO:0000256" key="2">
    <source>
        <dbReference type="SAM" id="Phobius"/>
    </source>
</evidence>
<dbReference type="Pfam" id="PF12696">
    <property type="entry name" value="TraG-D_C"/>
    <property type="match status" value="1"/>
</dbReference>
<keyword evidence="5" id="KW-0238">DNA-binding</keyword>
<feature type="domain" description="Type IV secretion system coupling protein TraD DNA-binding" evidence="3">
    <location>
        <begin position="133"/>
        <end position="175"/>
    </location>
</feature>
<keyword evidence="2" id="KW-0812">Transmembrane</keyword>
<keyword evidence="5" id="KW-0614">Plasmid</keyword>
<dbReference type="RefSeq" id="WP_269169637.1">
    <property type="nucleotide sequence ID" value="NZ_CP114196.1"/>
</dbReference>
<evidence type="ECO:0000256" key="1">
    <source>
        <dbReference type="SAM" id="MobiDB-lite"/>
    </source>
</evidence>
<dbReference type="EMBL" id="CP114196">
    <property type="protein sequence ID" value="WAT93630.1"/>
    <property type="molecule type" value="Genomic_DNA"/>
</dbReference>
<dbReference type="SUPFAM" id="SSF52540">
    <property type="entry name" value="P-loop containing nucleoside triphosphate hydrolases"/>
    <property type="match status" value="1"/>
</dbReference>
<evidence type="ECO:0000259" key="3">
    <source>
        <dbReference type="Pfam" id="PF10412"/>
    </source>
</evidence>
<dbReference type="PANTHER" id="PTHR30121:SF6">
    <property type="entry name" value="SLR6007 PROTEIN"/>
    <property type="match status" value="1"/>
</dbReference>
<accession>A0AA47L9X5</accession>
<dbReference type="Gene3D" id="3.40.50.300">
    <property type="entry name" value="P-loop containing nucleotide triphosphate hydrolases"/>
    <property type="match status" value="2"/>
</dbReference>
<proteinExistence type="predicted"/>
<dbReference type="Pfam" id="PF10412">
    <property type="entry name" value="TrwB_AAD_bind"/>
    <property type="match status" value="1"/>
</dbReference>
<feature type="transmembrane region" description="Helical" evidence="2">
    <location>
        <begin position="36"/>
        <end position="55"/>
    </location>
</feature>
<geneLocation type="plasmid" evidence="5 6">
    <name>pHLA</name>
</geneLocation>
<sequence length="904" mass="101483">MASFKKQSVLNTNPELNNPELFHRDSRTMWMRIQSAVNVSFPLLIAACGIALFMFPQNGDFIFAFAICLKLTNSREKHEYPFDAPEWEQFISKKESLKDAVKAGHLIPQRKRGNGTLIFGFEFFLRRLLVSNPDMETRHTLVMGSTGSGKTVLILTLLFQALLQPGGTSAVIVDGKADIKLFWTIFAILKRLDRLHDLLVLNFLTPMDSLDTTNMHDDDRISNNMNILNAGTPDQMKTITMGLGRETDGGDSSFWEGRSSTMIGGAYQYLAYERDVEGLDLNIEVVRNFLVIKTMLKKAARKDVPLKYRQPLQQYLKTLPSISDAIFDMTEEQIDNLDLNSKADEQHTYCVMMISETMADLSETMGHIFVTKLSEVNMTDVCLGGRVLLVLLPSIAKNPDSVAALGRLLLQGLRPILMRAAGYKLQGSRITTVDNRPSSARYPVRLFFDEYGMYAVKGFYMIVALVRSYGFHVLFGAQTAGMFQKVCGRDEYEALMGNLNNKFILKNEDHGESLQLALGRTGKVFGSRQDRIENNLAGAVHDNDDVRVEEKDTVNAKMLASAEPGEGLYIFGGDVYPFRALKLDFPDVETSRLNYFAQVLEPSDDEVETAKRQQLVKSNEYVQQANDYIDSNVEMLEFLELKNNLTEVRALNLTENVSKQMMMAIGLGIIKEDATLITESAIEEVEEIRPEESSVDVFDEELVGLAQTDAEVQIMGSMEAYNEEVSAFNDELDFNDFENTYSDEDWPEEEHDFDSIMQYNNFYAEGPFEHSTSEEVVSPPAYLSTQDLGTNEETSEVDLANFDNDAYGELDIAYNSRYVSSNLSDPFLESAQENNKGTISGTTIDINLLAGLDEPNAERATEAAINQVKDILEYPKEELQSEPLGDEEVSDIVEKTLQSLGLSE</sequence>
<dbReference type="GO" id="GO:0003677">
    <property type="term" value="F:DNA binding"/>
    <property type="evidence" value="ECO:0007669"/>
    <property type="project" value="UniProtKB-KW"/>
</dbReference>
<dbReference type="PANTHER" id="PTHR30121">
    <property type="entry name" value="UNCHARACTERIZED PROTEIN YJGR-RELATED"/>
    <property type="match status" value="1"/>
</dbReference>
<feature type="domain" description="TraD/TraG TraM recognition site" evidence="4">
    <location>
        <begin position="443"/>
        <end position="510"/>
    </location>
</feature>
<protein>
    <submittedName>
        <fullName evidence="5">Type IV secretion system DNA-binding domain-containing protein</fullName>
    </submittedName>
</protein>
<dbReference type="InterPro" id="IPR051162">
    <property type="entry name" value="T4SS_component"/>
</dbReference>
<evidence type="ECO:0000313" key="5">
    <source>
        <dbReference type="EMBL" id="WAT93630.1"/>
    </source>
</evidence>
<evidence type="ECO:0000259" key="4">
    <source>
        <dbReference type="Pfam" id="PF12696"/>
    </source>
</evidence>
<keyword evidence="2" id="KW-1133">Transmembrane helix</keyword>
<keyword evidence="2" id="KW-0472">Membrane</keyword>